<dbReference type="CDD" id="cd04179">
    <property type="entry name" value="DPM_DPG-synthase_like"/>
    <property type="match status" value="1"/>
</dbReference>
<evidence type="ECO:0000259" key="1">
    <source>
        <dbReference type="Pfam" id="PF00535"/>
    </source>
</evidence>
<evidence type="ECO:0000313" key="2">
    <source>
        <dbReference type="EMBL" id="CAB4323127.1"/>
    </source>
</evidence>
<dbReference type="InterPro" id="IPR001173">
    <property type="entry name" value="Glyco_trans_2-like"/>
</dbReference>
<gene>
    <name evidence="2" type="ORF">UFOPK1392_00877</name>
</gene>
<organism evidence="2">
    <name type="scientific">freshwater metagenome</name>
    <dbReference type="NCBI Taxonomy" id="449393"/>
    <lineage>
        <taxon>unclassified sequences</taxon>
        <taxon>metagenomes</taxon>
        <taxon>ecological metagenomes</taxon>
    </lineage>
</organism>
<protein>
    <submittedName>
        <fullName evidence="2">Unannotated protein</fullName>
    </submittedName>
</protein>
<dbReference type="EMBL" id="CAEMXZ010000028">
    <property type="protein sequence ID" value="CAB4323127.1"/>
    <property type="molecule type" value="Genomic_DNA"/>
</dbReference>
<name>A0A6J5YF97_9ZZZZ</name>
<dbReference type="AlphaFoldDB" id="A0A6J5YF97"/>
<dbReference type="Pfam" id="PF00535">
    <property type="entry name" value="Glycos_transf_2"/>
    <property type="match status" value="1"/>
</dbReference>
<dbReference type="Gene3D" id="3.90.550.10">
    <property type="entry name" value="Spore Coat Polysaccharide Biosynthesis Protein SpsA, Chain A"/>
    <property type="match status" value="1"/>
</dbReference>
<dbReference type="InterPro" id="IPR029044">
    <property type="entry name" value="Nucleotide-diphossugar_trans"/>
</dbReference>
<dbReference type="GO" id="GO:0006487">
    <property type="term" value="P:protein N-linked glycosylation"/>
    <property type="evidence" value="ECO:0007669"/>
    <property type="project" value="TreeGrafter"/>
</dbReference>
<accession>A0A6J5YF97</accession>
<reference evidence="2" key="1">
    <citation type="submission" date="2020-05" db="EMBL/GenBank/DDBJ databases">
        <authorList>
            <person name="Chiriac C."/>
            <person name="Salcher M."/>
            <person name="Ghai R."/>
            <person name="Kavagutti S V."/>
        </authorList>
    </citation>
    <scope>NUCLEOTIDE SEQUENCE</scope>
</reference>
<proteinExistence type="predicted"/>
<dbReference type="SUPFAM" id="SSF53448">
    <property type="entry name" value="Nucleotide-diphospho-sugar transferases"/>
    <property type="match status" value="1"/>
</dbReference>
<dbReference type="PANTHER" id="PTHR10859:SF91">
    <property type="entry name" value="DOLICHYL-PHOSPHATE BETA-GLUCOSYLTRANSFERASE"/>
    <property type="match status" value="1"/>
</dbReference>
<dbReference type="PANTHER" id="PTHR10859">
    <property type="entry name" value="GLYCOSYL TRANSFERASE"/>
    <property type="match status" value="1"/>
</dbReference>
<sequence length="240" mass="25766">MLAIVPALDEQETVGSVVALIRAQLCAAGEFAVDVLVVDDGSVDRTADLARDAGAIVVSHPFNLGVGAALRTGFRFARSRGYSLAMQIDADGQHDPSEAERLIGAVVAGADLAIGSRFTSGSGDYEVSRGRRFSMRTLSRVVSRRLGQSVTDTTSGYRAFSDRAIELFADDYPSAYLSDTVESLLIAHYAGLGIVEIPVAMRERMGGVPSNNFLRSAYHLVRLMLVIALARFRRPVSRGN</sequence>
<feature type="domain" description="Glycosyltransferase 2-like" evidence="1">
    <location>
        <begin position="4"/>
        <end position="165"/>
    </location>
</feature>